<feature type="chain" id="PRO_5042025500" evidence="1">
    <location>
        <begin position="21"/>
        <end position="146"/>
    </location>
</feature>
<evidence type="ECO:0000313" key="2">
    <source>
        <dbReference type="EMBL" id="ULT83634.1"/>
    </source>
</evidence>
<dbReference type="PANTHER" id="PTHR21479:SF28">
    <property type="entry name" value="PROTEIN CBG24148"/>
    <property type="match status" value="1"/>
</dbReference>
<dbReference type="PANTHER" id="PTHR21479">
    <property type="match status" value="1"/>
</dbReference>
<dbReference type="EMBL" id="CP090896">
    <property type="protein sequence ID" value="ULT83634.1"/>
    <property type="molecule type" value="Genomic_DNA"/>
</dbReference>
<feature type="signal peptide" evidence="1">
    <location>
        <begin position="1"/>
        <end position="20"/>
    </location>
</feature>
<reference evidence="2 3" key="1">
    <citation type="submission" date="2022-05" db="EMBL/GenBank/DDBJ databases">
        <title>Chromosome-level reference genomes for two strains of Caenorhabditis briggsae: an improved platform for comparative genomics.</title>
        <authorList>
            <person name="Stevens L."/>
            <person name="Andersen E.C."/>
        </authorList>
    </citation>
    <scope>NUCLEOTIDE SEQUENCE [LARGE SCALE GENOMIC DNA]</scope>
    <source>
        <strain evidence="2">QX1410_ONT</strain>
        <tissue evidence="2">Whole-organism</tissue>
    </source>
</reference>
<evidence type="ECO:0000313" key="3">
    <source>
        <dbReference type="Proteomes" id="UP000827892"/>
    </source>
</evidence>
<protein>
    <submittedName>
        <fullName evidence="2">Uncharacterized protein</fullName>
    </submittedName>
</protein>
<organism evidence="2 3">
    <name type="scientific">Caenorhabditis briggsae</name>
    <dbReference type="NCBI Taxonomy" id="6238"/>
    <lineage>
        <taxon>Eukaryota</taxon>
        <taxon>Metazoa</taxon>
        <taxon>Ecdysozoa</taxon>
        <taxon>Nematoda</taxon>
        <taxon>Chromadorea</taxon>
        <taxon>Rhabditida</taxon>
        <taxon>Rhabditina</taxon>
        <taxon>Rhabditomorpha</taxon>
        <taxon>Rhabditoidea</taxon>
        <taxon>Rhabditidae</taxon>
        <taxon>Peloderinae</taxon>
        <taxon>Caenorhabditis</taxon>
    </lineage>
</organism>
<evidence type="ECO:0000256" key="1">
    <source>
        <dbReference type="SAM" id="SignalP"/>
    </source>
</evidence>
<dbReference type="AlphaFoldDB" id="A0AAE8ZUW7"/>
<proteinExistence type="predicted"/>
<name>A0AAE8ZUW7_CAEBR</name>
<gene>
    <name evidence="2" type="ORF">L3Y34_012697</name>
</gene>
<dbReference type="Proteomes" id="UP000827892">
    <property type="component" value="Chromosome X"/>
</dbReference>
<keyword evidence="1" id="KW-0732">Signal</keyword>
<accession>A0AAE8ZUW7</accession>
<sequence>MRLFLVIFIFIAGTIAPVNPSRFFIRGTVKCQDAPPWCYTIQLLELDSAFNDVLASLSACELTNPNQEFLIESWQPWDGPLDWHFELELSIKHDCGIEITEEKQSMKLSFGQFYRLKPYFDKKVEIDFNKNTAKVIEIWDPKYWSD</sequence>